<evidence type="ECO:0000256" key="2">
    <source>
        <dbReference type="ARBA" id="ARBA00022801"/>
    </source>
</evidence>
<evidence type="ECO:0008006" key="10">
    <source>
        <dbReference type="Google" id="ProtNLM"/>
    </source>
</evidence>
<dbReference type="InterPro" id="IPR050955">
    <property type="entry name" value="Plant_Biomass_Hydrol_Est"/>
</dbReference>
<dbReference type="EMBL" id="JACSPO010000001">
    <property type="protein sequence ID" value="MBD8061066.1"/>
    <property type="molecule type" value="Genomic_DNA"/>
</dbReference>
<evidence type="ECO:0000256" key="5">
    <source>
        <dbReference type="SAM" id="SignalP"/>
    </source>
</evidence>
<evidence type="ECO:0000256" key="1">
    <source>
        <dbReference type="ARBA" id="ARBA00022729"/>
    </source>
</evidence>
<evidence type="ECO:0000256" key="3">
    <source>
        <dbReference type="SAM" id="MobiDB-lite"/>
    </source>
</evidence>
<dbReference type="Pfam" id="PF02230">
    <property type="entry name" value="Abhydrolase_2"/>
    <property type="match status" value="1"/>
</dbReference>
<dbReference type="InterPro" id="IPR003140">
    <property type="entry name" value="PLipase/COase/thioEstase"/>
</dbReference>
<name>A0ABR8YZC5_9MICO</name>
<feature type="domain" description="Phospholipase/carboxylesterase/thioesterase" evidence="6">
    <location>
        <begin position="303"/>
        <end position="397"/>
    </location>
</feature>
<keyword evidence="4" id="KW-0472">Membrane</keyword>
<evidence type="ECO:0000313" key="9">
    <source>
        <dbReference type="Proteomes" id="UP000661894"/>
    </source>
</evidence>
<dbReference type="Gene3D" id="2.60.40.2180">
    <property type="match status" value="2"/>
</dbReference>
<feature type="domain" description="Esterase Ig-like N-terminal" evidence="7">
    <location>
        <begin position="52"/>
        <end position="177"/>
    </location>
</feature>
<dbReference type="SUPFAM" id="SSF53474">
    <property type="entry name" value="alpha/beta-Hydrolases"/>
    <property type="match status" value="2"/>
</dbReference>
<dbReference type="PANTHER" id="PTHR43037:SF5">
    <property type="entry name" value="FERULOYL ESTERASE"/>
    <property type="match status" value="1"/>
</dbReference>
<dbReference type="RefSeq" id="WP_251838211.1">
    <property type="nucleotide sequence ID" value="NZ_JACSPO010000001.1"/>
</dbReference>
<evidence type="ECO:0000259" key="6">
    <source>
        <dbReference type="Pfam" id="PF02230"/>
    </source>
</evidence>
<feature type="transmembrane region" description="Helical" evidence="4">
    <location>
        <begin position="899"/>
        <end position="919"/>
    </location>
</feature>
<feature type="signal peptide" evidence="5">
    <location>
        <begin position="1"/>
        <end position="39"/>
    </location>
</feature>
<keyword evidence="4" id="KW-0812">Transmembrane</keyword>
<dbReference type="InterPro" id="IPR029058">
    <property type="entry name" value="AB_hydrolase_fold"/>
</dbReference>
<feature type="chain" id="PRO_5045485336" description="Peptidase" evidence="5">
    <location>
        <begin position="40"/>
        <end position="925"/>
    </location>
</feature>
<keyword evidence="2" id="KW-0378">Hydrolase</keyword>
<accession>A0ABR8YZC5</accession>
<dbReference type="Gene3D" id="3.40.50.1820">
    <property type="entry name" value="alpha/beta hydrolase"/>
    <property type="match status" value="2"/>
</dbReference>
<dbReference type="PANTHER" id="PTHR43037">
    <property type="entry name" value="UNNAMED PRODUCT-RELATED"/>
    <property type="match status" value="1"/>
</dbReference>
<evidence type="ECO:0000256" key="4">
    <source>
        <dbReference type="SAM" id="Phobius"/>
    </source>
</evidence>
<sequence length="925" mass="99785">MPTTTPHPPRRRARRLLRALAVPLVLALGGLAAAGPAAAATAPPPDEGIVSITPITQVLTFGQKVVAVAVEYGADVDPTDLSTDDFSVLDSPYNFRAHDPAHLDALEPRTVTAVYTSDEPALRADGSSTRGAYVVVELDPTDRGGNTVVRSMCEGFLCSEKLRESLPTQLVQLGDVHGYAAGGAPAPLLAAGSDDALPMTEEPLDLVADEFRSDVMPFPGADLPYSYRLPADYDPARSYPFVVVLHGWGSGFDGENLGVNVAVDIMATSWAQPGWTGSEEDVIVLAPQNVRGDDEVEWTSVRALLEQFTDEYSVDEDRTYVTTFSWGSTIAWNLMADQPELFDAALIVSGFPVSEEQAASIATAQTPVWITHATSDPVLPPTFGQTSAELLRAAYTDARASDAAELVRFTEYGDDAFTYPDYHAATGPTYSDSSILQWVLAQDRSPNRIESITPVTEVSSFGQQVTGVVLEYADVVDPTGLSPADFTVRDTSYNFRFTGLEELENLVERDVADVYTTDDPARLLDDDRPEAAGRYVVLDLEDDPNGGWTVMVSLCPTFLCSVRINPDQPTEVVQEGDVRAPSGAVISRGDAGTAWPLTEPAIDREVDQFVHATFESDVDGVEGDDLTVRYDYRLPDDYDPAREYPLVVALSGHGMGFDGQNERVQLVADMPATAWFQEEWTGTDEDVIVLAPQNARVGKELEAAQVLQLLEDFTARFSVDERRVYATSVSYGSQLMWEMFSTRPELFAGGLLTGGFAADEDEYALIAAAEVPMWITHGTSDHLLPVENAEGAYEALVAAYRDRGLSEERIAELALWTEYGDEAFSLPDYHLASAPTYEDSTTLQWLLAQVRPGDDDGEVPTEEPTDGSTGGESPAPDSGEEDEAPAGPGGRLPTTGVPAAPVLAALLLLLTGGAVTLGVRRRSTR</sequence>
<comment type="caution">
    <text evidence="8">The sequence shown here is derived from an EMBL/GenBank/DDBJ whole genome shotgun (WGS) entry which is preliminary data.</text>
</comment>
<proteinExistence type="predicted"/>
<gene>
    <name evidence="8" type="ORF">H9624_01855</name>
</gene>
<keyword evidence="9" id="KW-1185">Reference proteome</keyword>
<dbReference type="Pfam" id="PF18435">
    <property type="entry name" value="EstA_Ig_like"/>
    <property type="match status" value="2"/>
</dbReference>
<feature type="compositionally biased region" description="Acidic residues" evidence="3">
    <location>
        <begin position="855"/>
        <end position="865"/>
    </location>
</feature>
<organism evidence="8 9">
    <name type="scientific">Oceanitalea stevensii</name>
    <dbReference type="NCBI Taxonomy" id="2763072"/>
    <lineage>
        <taxon>Bacteria</taxon>
        <taxon>Bacillati</taxon>
        <taxon>Actinomycetota</taxon>
        <taxon>Actinomycetes</taxon>
        <taxon>Micrococcales</taxon>
        <taxon>Bogoriellaceae</taxon>
        <taxon>Georgenia</taxon>
    </lineage>
</organism>
<dbReference type="Proteomes" id="UP000661894">
    <property type="component" value="Unassembled WGS sequence"/>
</dbReference>
<evidence type="ECO:0000313" key="8">
    <source>
        <dbReference type="EMBL" id="MBD8061066.1"/>
    </source>
</evidence>
<feature type="region of interest" description="Disordered" evidence="3">
    <location>
        <begin position="851"/>
        <end position="897"/>
    </location>
</feature>
<reference evidence="8 9" key="1">
    <citation type="submission" date="2020-08" db="EMBL/GenBank/DDBJ databases">
        <title>A Genomic Blueprint of the Chicken Gut Microbiome.</title>
        <authorList>
            <person name="Gilroy R."/>
            <person name="Ravi A."/>
            <person name="Getino M."/>
            <person name="Pursley I."/>
            <person name="Horton D.L."/>
            <person name="Alikhan N.-F."/>
            <person name="Baker D."/>
            <person name="Gharbi K."/>
            <person name="Hall N."/>
            <person name="Watson M."/>
            <person name="Adriaenssens E.M."/>
            <person name="Foster-Nyarko E."/>
            <person name="Jarju S."/>
            <person name="Secka A."/>
            <person name="Antonio M."/>
            <person name="Oren A."/>
            <person name="Chaudhuri R."/>
            <person name="La Ragione R.M."/>
            <person name="Hildebrand F."/>
            <person name="Pallen M.J."/>
        </authorList>
    </citation>
    <scope>NUCLEOTIDE SEQUENCE [LARGE SCALE GENOMIC DNA]</scope>
    <source>
        <strain evidence="8 9">Sa1BUA1</strain>
    </source>
</reference>
<keyword evidence="1 5" id="KW-0732">Signal</keyword>
<protein>
    <recommendedName>
        <fullName evidence="10">Peptidase</fullName>
    </recommendedName>
</protein>
<keyword evidence="4" id="KW-1133">Transmembrane helix</keyword>
<evidence type="ECO:0000259" key="7">
    <source>
        <dbReference type="Pfam" id="PF18435"/>
    </source>
</evidence>
<dbReference type="InterPro" id="IPR041172">
    <property type="entry name" value="EstA_Ig-like_N"/>
</dbReference>
<feature type="domain" description="Esterase Ig-like N-terminal" evidence="7">
    <location>
        <begin position="452"/>
        <end position="586"/>
    </location>
</feature>